<accession>A0ABS6IEE7</accession>
<keyword evidence="4" id="KW-1185">Reference proteome</keyword>
<name>A0ABS6IEE7_9HYPH</name>
<feature type="transmembrane region" description="Helical" evidence="2">
    <location>
        <begin position="65"/>
        <end position="87"/>
    </location>
</feature>
<feature type="region of interest" description="Disordered" evidence="1">
    <location>
        <begin position="1"/>
        <end position="24"/>
    </location>
</feature>
<keyword evidence="2" id="KW-1133">Transmembrane helix</keyword>
<dbReference type="EMBL" id="JAHOPB010000001">
    <property type="protein sequence ID" value="MBU8872345.1"/>
    <property type="molecule type" value="Genomic_DNA"/>
</dbReference>
<evidence type="ECO:0000313" key="4">
    <source>
        <dbReference type="Proteomes" id="UP000727907"/>
    </source>
</evidence>
<protein>
    <submittedName>
        <fullName evidence="3">Uncharacterized protein</fullName>
    </submittedName>
</protein>
<sequence length="93" mass="9932">MSERSPPRDDTPILDPPPASGKPRPVERIQKLRLGVRVVWWSAVALTVVFAGVALWMGVGRGDPFALFFAVLAACCALAGYGTLLAVRRPSAS</sequence>
<keyword evidence="2" id="KW-0812">Transmembrane</keyword>
<comment type="caution">
    <text evidence="3">The sequence shown here is derived from an EMBL/GenBank/DDBJ whole genome shotgun (WGS) entry which is preliminary data.</text>
</comment>
<dbReference type="RefSeq" id="WP_216956230.1">
    <property type="nucleotide sequence ID" value="NZ_JAHOPB010000001.1"/>
</dbReference>
<evidence type="ECO:0000313" key="3">
    <source>
        <dbReference type="EMBL" id="MBU8872345.1"/>
    </source>
</evidence>
<proteinExistence type="predicted"/>
<reference evidence="3 4" key="1">
    <citation type="submission" date="2021-06" db="EMBL/GenBank/DDBJ databases">
        <authorList>
            <person name="Lee D.H."/>
        </authorList>
    </citation>
    <scope>NUCLEOTIDE SEQUENCE [LARGE SCALE GENOMIC DNA]</scope>
    <source>
        <strain evidence="3 4">MMS21-HV4-11</strain>
    </source>
</reference>
<evidence type="ECO:0000256" key="1">
    <source>
        <dbReference type="SAM" id="MobiDB-lite"/>
    </source>
</evidence>
<dbReference type="Proteomes" id="UP000727907">
    <property type="component" value="Unassembled WGS sequence"/>
</dbReference>
<feature type="transmembrane region" description="Helical" evidence="2">
    <location>
        <begin position="38"/>
        <end position="59"/>
    </location>
</feature>
<feature type="compositionally biased region" description="Basic and acidic residues" evidence="1">
    <location>
        <begin position="1"/>
        <end position="11"/>
    </location>
</feature>
<organism evidence="3 4">
    <name type="scientific">Reyranella humidisoli</name>
    <dbReference type="NCBI Taxonomy" id="2849149"/>
    <lineage>
        <taxon>Bacteria</taxon>
        <taxon>Pseudomonadati</taxon>
        <taxon>Pseudomonadota</taxon>
        <taxon>Alphaproteobacteria</taxon>
        <taxon>Hyphomicrobiales</taxon>
        <taxon>Reyranellaceae</taxon>
        <taxon>Reyranella</taxon>
    </lineage>
</organism>
<keyword evidence="2" id="KW-0472">Membrane</keyword>
<gene>
    <name evidence="3" type="ORF">KQ910_01150</name>
</gene>
<evidence type="ECO:0000256" key="2">
    <source>
        <dbReference type="SAM" id="Phobius"/>
    </source>
</evidence>